<dbReference type="Gene3D" id="3.40.190.290">
    <property type="match status" value="1"/>
</dbReference>
<evidence type="ECO:0000259" key="5">
    <source>
        <dbReference type="PROSITE" id="PS50931"/>
    </source>
</evidence>
<proteinExistence type="inferred from homology"/>
<evidence type="ECO:0000313" key="6">
    <source>
        <dbReference type="EMBL" id="MFC7273517.1"/>
    </source>
</evidence>
<dbReference type="RefSeq" id="WP_378965083.1">
    <property type="nucleotide sequence ID" value="NZ_JBHTBJ010000003.1"/>
</dbReference>
<gene>
    <name evidence="6" type="ORF">ACFQS1_05965</name>
</gene>
<accession>A0ABW2HKF1</accession>
<dbReference type="PROSITE" id="PS50931">
    <property type="entry name" value="HTH_LYSR"/>
    <property type="match status" value="1"/>
</dbReference>
<dbReference type="InterPro" id="IPR036388">
    <property type="entry name" value="WH-like_DNA-bd_sf"/>
</dbReference>
<comment type="caution">
    <text evidence="6">The sequence shown here is derived from an EMBL/GenBank/DDBJ whole genome shotgun (WGS) entry which is preliminary data.</text>
</comment>
<dbReference type="InterPro" id="IPR005119">
    <property type="entry name" value="LysR_subst-bd"/>
</dbReference>
<evidence type="ECO:0000256" key="1">
    <source>
        <dbReference type="ARBA" id="ARBA00009437"/>
    </source>
</evidence>
<reference evidence="7" key="1">
    <citation type="journal article" date="2019" name="Int. J. Syst. Evol. Microbiol.">
        <title>The Global Catalogue of Microorganisms (GCM) 10K type strain sequencing project: providing services to taxonomists for standard genome sequencing and annotation.</title>
        <authorList>
            <consortium name="The Broad Institute Genomics Platform"/>
            <consortium name="The Broad Institute Genome Sequencing Center for Infectious Disease"/>
            <person name="Wu L."/>
            <person name="Ma J."/>
        </authorList>
    </citation>
    <scope>NUCLEOTIDE SEQUENCE [LARGE SCALE GENOMIC DNA]</scope>
    <source>
        <strain evidence="7">XZYJT-10</strain>
    </source>
</reference>
<comment type="similarity">
    <text evidence="1">Belongs to the LysR transcriptional regulatory family.</text>
</comment>
<dbReference type="InterPro" id="IPR000847">
    <property type="entry name" value="LysR_HTH_N"/>
</dbReference>
<feature type="domain" description="HTH lysR-type" evidence="5">
    <location>
        <begin position="1"/>
        <end position="58"/>
    </location>
</feature>
<dbReference type="Pfam" id="PF03466">
    <property type="entry name" value="LysR_substrate"/>
    <property type="match status" value="1"/>
</dbReference>
<keyword evidence="3" id="KW-0238">DNA-binding</keyword>
<dbReference type="Pfam" id="PF00126">
    <property type="entry name" value="HTH_1"/>
    <property type="match status" value="1"/>
</dbReference>
<dbReference type="InterPro" id="IPR036390">
    <property type="entry name" value="WH_DNA-bd_sf"/>
</dbReference>
<dbReference type="SUPFAM" id="SSF53850">
    <property type="entry name" value="Periplasmic binding protein-like II"/>
    <property type="match status" value="1"/>
</dbReference>
<dbReference type="PRINTS" id="PR00039">
    <property type="entry name" value="HTHLYSR"/>
</dbReference>
<evidence type="ECO:0000256" key="2">
    <source>
        <dbReference type="ARBA" id="ARBA00023015"/>
    </source>
</evidence>
<dbReference type="Gene3D" id="1.10.10.10">
    <property type="entry name" value="Winged helix-like DNA-binding domain superfamily/Winged helix DNA-binding domain"/>
    <property type="match status" value="1"/>
</dbReference>
<evidence type="ECO:0000256" key="4">
    <source>
        <dbReference type="ARBA" id="ARBA00023163"/>
    </source>
</evidence>
<dbReference type="SUPFAM" id="SSF46785">
    <property type="entry name" value="Winged helix' DNA-binding domain"/>
    <property type="match status" value="1"/>
</dbReference>
<keyword evidence="2" id="KW-0805">Transcription regulation</keyword>
<keyword evidence="7" id="KW-1185">Reference proteome</keyword>
<name>A0ABW2HKF1_9ACTN</name>
<organism evidence="6 7">
    <name type="scientific">Paractinoplanes rhizophilus</name>
    <dbReference type="NCBI Taxonomy" id="1416877"/>
    <lineage>
        <taxon>Bacteria</taxon>
        <taxon>Bacillati</taxon>
        <taxon>Actinomycetota</taxon>
        <taxon>Actinomycetes</taxon>
        <taxon>Micromonosporales</taxon>
        <taxon>Micromonosporaceae</taxon>
        <taxon>Paractinoplanes</taxon>
    </lineage>
</organism>
<sequence>MELRQLEYFVAVAEEAGFTRAAQRVHISQSGVSAQVKALEAELGAELFDRSGRVARLTEAGRVALEYAQAALTAATRLRQAIDEVKGLVRGHLTVGMVTGCEITPLFAALAAFHREHPAIELELLEDDSRTLVNSVRTGLADIALVGVACAPPEHLSAQVIASEGLVALVPPDHPQASVAGLPLRELMAYSLVTLPEGTGIRAAFDEACVSASLIPDVVLVASAPAAVADMAARGLGIAVLSESMGKLHPGLVAVPITELGIPALLALVWRPRTSPALAALLPHLRREFGDN</sequence>
<dbReference type="EMBL" id="JBHTBJ010000003">
    <property type="protein sequence ID" value="MFC7273517.1"/>
    <property type="molecule type" value="Genomic_DNA"/>
</dbReference>
<evidence type="ECO:0000256" key="3">
    <source>
        <dbReference type="ARBA" id="ARBA00023125"/>
    </source>
</evidence>
<dbReference type="Proteomes" id="UP001596548">
    <property type="component" value="Unassembled WGS sequence"/>
</dbReference>
<protein>
    <submittedName>
        <fullName evidence="6">LysR family transcriptional regulator</fullName>
    </submittedName>
</protein>
<keyword evidence="4" id="KW-0804">Transcription</keyword>
<dbReference type="PANTHER" id="PTHR30346">
    <property type="entry name" value="TRANSCRIPTIONAL DUAL REGULATOR HCAR-RELATED"/>
    <property type="match status" value="1"/>
</dbReference>
<evidence type="ECO:0000313" key="7">
    <source>
        <dbReference type="Proteomes" id="UP001596548"/>
    </source>
</evidence>
<dbReference type="PANTHER" id="PTHR30346:SF28">
    <property type="entry name" value="HTH-TYPE TRANSCRIPTIONAL REGULATOR CYNR"/>
    <property type="match status" value="1"/>
</dbReference>